<accession>A0A672Q6I3</accession>
<dbReference type="Gene3D" id="4.10.530.10">
    <property type="entry name" value="Gamma-fibrinogen Carboxyl Terminal Fragment, domain 2"/>
    <property type="match status" value="1"/>
</dbReference>
<dbReference type="PANTHER" id="PTHR19143">
    <property type="entry name" value="FIBRINOGEN/TENASCIN/ANGIOPOEITIN"/>
    <property type="match status" value="1"/>
</dbReference>
<evidence type="ECO:0000313" key="2">
    <source>
        <dbReference type="Ensembl" id="ENSSGRP00000069402.1"/>
    </source>
</evidence>
<dbReference type="InterPro" id="IPR014716">
    <property type="entry name" value="Fibrinogen_a/b/g_C_1"/>
</dbReference>
<dbReference type="Ensembl" id="ENSSGRT00000073955.1">
    <property type="protein sequence ID" value="ENSSGRP00000069402.1"/>
    <property type="gene ID" value="ENSSGRG00000035532.1"/>
</dbReference>
<dbReference type="PROSITE" id="PS51406">
    <property type="entry name" value="FIBRINOGEN_C_2"/>
    <property type="match status" value="1"/>
</dbReference>
<dbReference type="GO" id="GO:0048251">
    <property type="term" value="P:elastic fiber assembly"/>
    <property type="evidence" value="ECO:0007669"/>
    <property type="project" value="TreeGrafter"/>
</dbReference>
<dbReference type="Proteomes" id="UP000472262">
    <property type="component" value="Unassembled WGS sequence"/>
</dbReference>
<dbReference type="OMA" id="EINCAQT"/>
<protein>
    <recommendedName>
        <fullName evidence="1">Fibrinogen C-terminal domain-containing protein</fullName>
    </recommendedName>
</protein>
<reference evidence="2" key="2">
    <citation type="submission" date="2025-09" db="UniProtKB">
        <authorList>
            <consortium name="Ensembl"/>
        </authorList>
    </citation>
    <scope>IDENTIFICATION</scope>
</reference>
<sequence>KHLQLVLKGNSRVDLEDFEGRKGFALYSSFSVDPEADGYKLHVSGFTDGGAGDSLSGHNGYKFSTFDKDQDTYENNCAKLYLGAFWYAACYNTNPNGVYLWGEDPIINAIGNVWYSWKSNYPYLSAHHVTFVFFSGLWDIKSQL</sequence>
<keyword evidence="3" id="KW-1185">Reference proteome</keyword>
<dbReference type="SUPFAM" id="SSF56496">
    <property type="entry name" value="Fibrinogen C-terminal domain-like"/>
    <property type="match status" value="1"/>
</dbReference>
<dbReference type="InterPro" id="IPR050373">
    <property type="entry name" value="Fibrinogen_C-term_domain"/>
</dbReference>
<organism evidence="2 3">
    <name type="scientific">Sinocyclocheilus grahami</name>
    <name type="common">Dianchi golden-line fish</name>
    <name type="synonym">Barbus grahami</name>
    <dbReference type="NCBI Taxonomy" id="75366"/>
    <lineage>
        <taxon>Eukaryota</taxon>
        <taxon>Metazoa</taxon>
        <taxon>Chordata</taxon>
        <taxon>Craniata</taxon>
        <taxon>Vertebrata</taxon>
        <taxon>Euteleostomi</taxon>
        <taxon>Actinopterygii</taxon>
        <taxon>Neopterygii</taxon>
        <taxon>Teleostei</taxon>
        <taxon>Ostariophysi</taxon>
        <taxon>Cypriniformes</taxon>
        <taxon>Cyprinidae</taxon>
        <taxon>Cyprininae</taxon>
        <taxon>Sinocyclocheilus</taxon>
    </lineage>
</organism>
<feature type="domain" description="Fibrinogen C-terminal" evidence="1">
    <location>
        <begin position="1"/>
        <end position="123"/>
    </location>
</feature>
<name>A0A672Q6I3_SINGR</name>
<dbReference type="AlphaFoldDB" id="A0A672Q6I3"/>
<evidence type="ECO:0000313" key="3">
    <source>
        <dbReference type="Proteomes" id="UP000472262"/>
    </source>
</evidence>
<dbReference type="InterPro" id="IPR036056">
    <property type="entry name" value="Fibrinogen-like_C"/>
</dbReference>
<dbReference type="InParanoid" id="A0A672Q6I3"/>
<dbReference type="SMART" id="SM00186">
    <property type="entry name" value="FBG"/>
    <property type="match status" value="1"/>
</dbReference>
<dbReference type="PANTHER" id="PTHR19143:SF225">
    <property type="entry name" value="MICROFIBRIL-ASSOCIATED GLYCOPROTEIN 4"/>
    <property type="match status" value="1"/>
</dbReference>
<dbReference type="InterPro" id="IPR002181">
    <property type="entry name" value="Fibrinogen_a/b/g_C_dom"/>
</dbReference>
<proteinExistence type="predicted"/>
<evidence type="ECO:0000259" key="1">
    <source>
        <dbReference type="PROSITE" id="PS51406"/>
    </source>
</evidence>
<dbReference type="Pfam" id="PF00147">
    <property type="entry name" value="Fibrinogen_C"/>
    <property type="match status" value="1"/>
</dbReference>
<dbReference type="Gene3D" id="3.90.215.10">
    <property type="entry name" value="Gamma Fibrinogen, chain A, domain 1"/>
    <property type="match status" value="1"/>
</dbReference>
<dbReference type="GO" id="GO:0005615">
    <property type="term" value="C:extracellular space"/>
    <property type="evidence" value="ECO:0007669"/>
    <property type="project" value="TreeGrafter"/>
</dbReference>
<reference evidence="2" key="1">
    <citation type="submission" date="2025-08" db="UniProtKB">
        <authorList>
            <consortium name="Ensembl"/>
        </authorList>
    </citation>
    <scope>IDENTIFICATION</scope>
</reference>